<dbReference type="InterPro" id="IPR016181">
    <property type="entry name" value="Acyl_CoA_acyltransferase"/>
</dbReference>
<dbReference type="Proteomes" id="UP000664044">
    <property type="component" value="Unassembled WGS sequence"/>
</dbReference>
<evidence type="ECO:0000313" key="3">
    <source>
        <dbReference type="Proteomes" id="UP000664044"/>
    </source>
</evidence>
<dbReference type="RefSeq" id="WP_207036624.1">
    <property type="nucleotide sequence ID" value="NZ_JAFLNL010000015.1"/>
</dbReference>
<protein>
    <submittedName>
        <fullName evidence="2">GNAT family N-acetyltransferase</fullName>
    </submittedName>
</protein>
<dbReference type="EMBL" id="JAFLNL010000015">
    <property type="protein sequence ID" value="MBO0356034.1"/>
    <property type="molecule type" value="Genomic_DNA"/>
</dbReference>
<accession>A0ABS3GAL1</accession>
<name>A0ABS3GAL1_9FLAO</name>
<evidence type="ECO:0000259" key="1">
    <source>
        <dbReference type="Pfam" id="PF13302"/>
    </source>
</evidence>
<sequence length="201" mass="23022">MEKWLKKVTLEGNKVVLIPMQEEHEKDLLFAASDGNLWDLWFTSVPSKETISSYINYAIDEYDKGTCLPFTVVEKRTGELIGSTRLFAASPEHRRLELGYTWYGKSYQGTGINTECKYLILNHAFEKLKCIAVEFRTHWHNTKSRNAITNLGAKQDGVLRNHQIDNSGALRDTVVFSIIQSEWPTVKKSLEYKISKSTLDS</sequence>
<dbReference type="PANTHER" id="PTHR43610">
    <property type="entry name" value="BLL6696 PROTEIN"/>
    <property type="match status" value="1"/>
</dbReference>
<reference evidence="2 3" key="1">
    <citation type="submission" date="2021-03" db="EMBL/GenBank/DDBJ databases">
        <title>Muricauda lutimaris sp. nov. and Muricauda ruestringensis sp. nov, two marine members of the Flavobacteriaceae isolated from deep sea sediments of Western Pacific.</title>
        <authorList>
            <person name="Zhao S."/>
            <person name="Liu R."/>
        </authorList>
    </citation>
    <scope>NUCLEOTIDE SEQUENCE [LARGE SCALE GENOMIC DNA]</scope>
    <source>
        <strain evidence="2 3">BC31-1-A7</strain>
    </source>
</reference>
<dbReference type="Gene3D" id="3.40.630.30">
    <property type="match status" value="1"/>
</dbReference>
<organism evidence="2 3">
    <name type="scientific">Flagellimonas aurea</name>
    <dbReference type="NCBI Taxonomy" id="2915619"/>
    <lineage>
        <taxon>Bacteria</taxon>
        <taxon>Pseudomonadati</taxon>
        <taxon>Bacteroidota</taxon>
        <taxon>Flavobacteriia</taxon>
        <taxon>Flavobacteriales</taxon>
        <taxon>Flavobacteriaceae</taxon>
        <taxon>Flagellimonas</taxon>
    </lineage>
</organism>
<dbReference type="Pfam" id="PF13302">
    <property type="entry name" value="Acetyltransf_3"/>
    <property type="match status" value="1"/>
</dbReference>
<dbReference type="SUPFAM" id="SSF55729">
    <property type="entry name" value="Acyl-CoA N-acyltransferases (Nat)"/>
    <property type="match status" value="1"/>
</dbReference>
<keyword evidence="3" id="KW-1185">Reference proteome</keyword>
<evidence type="ECO:0000313" key="2">
    <source>
        <dbReference type="EMBL" id="MBO0356034.1"/>
    </source>
</evidence>
<comment type="caution">
    <text evidence="2">The sequence shown here is derived from an EMBL/GenBank/DDBJ whole genome shotgun (WGS) entry which is preliminary data.</text>
</comment>
<gene>
    <name evidence="2" type="ORF">J0656_18595</name>
</gene>
<proteinExistence type="predicted"/>
<dbReference type="PANTHER" id="PTHR43610:SF1">
    <property type="entry name" value="N-ACETYLTRANSFERASE DOMAIN-CONTAINING PROTEIN"/>
    <property type="match status" value="1"/>
</dbReference>
<feature type="domain" description="N-acetyltransferase" evidence="1">
    <location>
        <begin position="15"/>
        <end position="154"/>
    </location>
</feature>
<dbReference type="InterPro" id="IPR000182">
    <property type="entry name" value="GNAT_dom"/>
</dbReference>